<dbReference type="NCBIfam" id="TIGR01244">
    <property type="entry name" value="TIGR01244 family sulfur transferase"/>
    <property type="match status" value="1"/>
</dbReference>
<dbReference type="EMBL" id="PDOC01000007">
    <property type="protein sequence ID" value="PIL44464.1"/>
    <property type="molecule type" value="Genomic_DNA"/>
</dbReference>
<dbReference type="AlphaFoldDB" id="A0A2G8TEN7"/>
<dbReference type="RefSeq" id="WP_099788978.1">
    <property type="nucleotide sequence ID" value="NZ_JBHLYV010000022.1"/>
</dbReference>
<proteinExistence type="predicted"/>
<dbReference type="Proteomes" id="UP000230390">
    <property type="component" value="Unassembled WGS sequence"/>
</dbReference>
<dbReference type="OrthoDB" id="9802771at2"/>
<evidence type="ECO:0000313" key="3">
    <source>
        <dbReference type="Proteomes" id="UP000230390"/>
    </source>
</evidence>
<feature type="domain" description="Beta-lactamase hydrolase-like protein phosphatase-like" evidence="1">
    <location>
        <begin position="5"/>
        <end position="108"/>
    </location>
</feature>
<dbReference type="InterPro" id="IPR029021">
    <property type="entry name" value="Prot-tyrosine_phosphatase-like"/>
</dbReference>
<dbReference type="Pfam" id="PF04273">
    <property type="entry name" value="BLH_phosphatase"/>
    <property type="match status" value="1"/>
</dbReference>
<protein>
    <submittedName>
        <fullName evidence="2">TIGR01244 family phosphatase</fullName>
    </submittedName>
</protein>
<name>A0A2G8TEN7_9BURK</name>
<sequence>MQLTPLTATLSASPQLQLSELRLLRDAGFRSIICNRPDGEDANQPTFEQIEQAARDLGMQARALPVVASMIGEKDGAAFAALLAKLPAPTVAYCRSGKRSAALWTLARRLRPETESINISGEKNDN</sequence>
<dbReference type="GO" id="GO:0016787">
    <property type="term" value="F:hydrolase activity"/>
    <property type="evidence" value="ECO:0007669"/>
    <property type="project" value="InterPro"/>
</dbReference>
<keyword evidence="3" id="KW-1185">Reference proteome</keyword>
<evidence type="ECO:0000313" key="2">
    <source>
        <dbReference type="EMBL" id="PIL44464.1"/>
    </source>
</evidence>
<gene>
    <name evidence="2" type="ORF">CR105_13460</name>
</gene>
<accession>A0A2G8TEN7</accession>
<dbReference type="Gene3D" id="3.90.190.10">
    <property type="entry name" value="Protein tyrosine phosphatase superfamily"/>
    <property type="match status" value="1"/>
</dbReference>
<reference evidence="2 3" key="1">
    <citation type="submission" date="2017-10" db="EMBL/GenBank/DDBJ databases">
        <title>Massilia psychrophilum sp. nov., a novel purple-pigmented bacterium isolated from Tianshan glacier, Xinjiang Municipality, China.</title>
        <authorList>
            <person name="Wang H."/>
        </authorList>
    </citation>
    <scope>NUCLEOTIDE SEQUENCE [LARGE SCALE GENOMIC DNA]</scope>
    <source>
        <strain evidence="2 3">JCM 30074</strain>
    </source>
</reference>
<comment type="caution">
    <text evidence="2">The sequence shown here is derived from an EMBL/GenBank/DDBJ whole genome shotgun (WGS) entry which is preliminary data.</text>
</comment>
<evidence type="ECO:0000259" key="1">
    <source>
        <dbReference type="Pfam" id="PF04273"/>
    </source>
</evidence>
<organism evidence="2 3">
    <name type="scientific">Massilia eurypsychrophila</name>
    <dbReference type="NCBI Taxonomy" id="1485217"/>
    <lineage>
        <taxon>Bacteria</taxon>
        <taxon>Pseudomonadati</taxon>
        <taxon>Pseudomonadota</taxon>
        <taxon>Betaproteobacteria</taxon>
        <taxon>Burkholderiales</taxon>
        <taxon>Oxalobacteraceae</taxon>
        <taxon>Telluria group</taxon>
        <taxon>Massilia</taxon>
    </lineage>
</organism>
<dbReference type="InterPro" id="IPR005939">
    <property type="entry name" value="BLH_phosphatase-like"/>
</dbReference>